<reference evidence="3 4" key="1">
    <citation type="submission" date="2018-07" db="EMBL/GenBank/DDBJ databases">
        <title>Dyella tabacisoli L4-6T, whole genome shotgun sequence.</title>
        <authorList>
            <person name="Zhou X.-K."/>
            <person name="Li W.-J."/>
            <person name="Duan Y.-Q."/>
        </authorList>
    </citation>
    <scope>NUCLEOTIDE SEQUENCE [LARGE SCALE GENOMIC DNA]</scope>
    <source>
        <strain evidence="3 4">L4-6</strain>
    </source>
</reference>
<evidence type="ECO:0000256" key="1">
    <source>
        <dbReference type="ARBA" id="ARBA00022849"/>
    </source>
</evidence>
<feature type="domain" description="Phosphotyrosine protein phosphatase I" evidence="2">
    <location>
        <begin position="5"/>
        <end position="143"/>
    </location>
</feature>
<accession>A0A369UKI1</accession>
<keyword evidence="4" id="KW-1185">Reference proteome</keyword>
<dbReference type="InterPro" id="IPR036196">
    <property type="entry name" value="Ptyr_pPase_sf"/>
</dbReference>
<dbReference type="AlphaFoldDB" id="A0A369UKI1"/>
<sequence length="170" mass="18582">MRGHYNVLFVCTGNSARSILAEVITNHFGKGQFHGYSAGSQPKGFIYPQTLEVLRAVDLPTETLRSKGWEEFTHPEAPVMDFVITVCDQVAGEVCPAWPGAPITAHWSIPDPAKGVGNTETTYKAFLLARNMLQQRIGLLMNLRIEALDRLALSSRLAVIGQTAMTPGQS</sequence>
<dbReference type="OrthoDB" id="9793058at2"/>
<evidence type="ECO:0000259" key="2">
    <source>
        <dbReference type="SMART" id="SM00226"/>
    </source>
</evidence>
<keyword evidence="1" id="KW-0059">Arsenical resistance</keyword>
<evidence type="ECO:0000313" key="4">
    <source>
        <dbReference type="Proteomes" id="UP000253782"/>
    </source>
</evidence>
<dbReference type="GO" id="GO:0046685">
    <property type="term" value="P:response to arsenic-containing substance"/>
    <property type="evidence" value="ECO:0007669"/>
    <property type="project" value="UniProtKB-KW"/>
</dbReference>
<organism evidence="3 4">
    <name type="scientific">Dyella tabacisoli</name>
    <dbReference type="NCBI Taxonomy" id="2282381"/>
    <lineage>
        <taxon>Bacteria</taxon>
        <taxon>Pseudomonadati</taxon>
        <taxon>Pseudomonadota</taxon>
        <taxon>Gammaproteobacteria</taxon>
        <taxon>Lysobacterales</taxon>
        <taxon>Rhodanobacteraceae</taxon>
        <taxon>Dyella</taxon>
    </lineage>
</organism>
<comment type="caution">
    <text evidence="3">The sequence shown here is derived from an EMBL/GenBank/DDBJ whole genome shotgun (WGS) entry which is preliminary data.</text>
</comment>
<evidence type="ECO:0000313" key="3">
    <source>
        <dbReference type="EMBL" id="RDD80823.1"/>
    </source>
</evidence>
<dbReference type="RefSeq" id="WP_114846396.1">
    <property type="nucleotide sequence ID" value="NZ_JBHSPE010000002.1"/>
</dbReference>
<gene>
    <name evidence="3" type="ORF">DVJ77_15315</name>
</gene>
<dbReference type="Gene3D" id="3.40.50.2300">
    <property type="match status" value="1"/>
</dbReference>
<dbReference type="Pfam" id="PF01451">
    <property type="entry name" value="LMWPc"/>
    <property type="match status" value="1"/>
</dbReference>
<dbReference type="SUPFAM" id="SSF52788">
    <property type="entry name" value="Phosphotyrosine protein phosphatases I"/>
    <property type="match status" value="1"/>
</dbReference>
<protein>
    <submittedName>
        <fullName evidence="3">Arsenate reductase ArsC</fullName>
    </submittedName>
</protein>
<dbReference type="CDD" id="cd16345">
    <property type="entry name" value="LMWP_ArsC"/>
    <property type="match status" value="1"/>
</dbReference>
<dbReference type="EMBL" id="QQAH01000014">
    <property type="protein sequence ID" value="RDD80823.1"/>
    <property type="molecule type" value="Genomic_DNA"/>
</dbReference>
<dbReference type="PANTHER" id="PTHR43428">
    <property type="entry name" value="ARSENATE REDUCTASE"/>
    <property type="match status" value="1"/>
</dbReference>
<dbReference type="PANTHER" id="PTHR43428:SF1">
    <property type="entry name" value="ARSENATE REDUCTASE"/>
    <property type="match status" value="1"/>
</dbReference>
<dbReference type="InterPro" id="IPR023485">
    <property type="entry name" value="Ptyr_pPase"/>
</dbReference>
<dbReference type="SMART" id="SM00226">
    <property type="entry name" value="LMWPc"/>
    <property type="match status" value="1"/>
</dbReference>
<proteinExistence type="predicted"/>
<dbReference type="Proteomes" id="UP000253782">
    <property type="component" value="Unassembled WGS sequence"/>
</dbReference>
<name>A0A369UKI1_9GAMM</name>